<evidence type="ECO:0000256" key="1">
    <source>
        <dbReference type="SAM" id="Coils"/>
    </source>
</evidence>
<accession>A0ABV8HVE4</accession>
<feature type="compositionally biased region" description="Low complexity" evidence="2">
    <location>
        <begin position="82"/>
        <end position="93"/>
    </location>
</feature>
<evidence type="ECO:0000259" key="4">
    <source>
        <dbReference type="Pfam" id="PF14257"/>
    </source>
</evidence>
<dbReference type="RefSeq" id="WP_386433968.1">
    <property type="nucleotide sequence ID" value="NZ_JBHSBB010000019.1"/>
</dbReference>
<reference evidence="6" key="1">
    <citation type="journal article" date="2019" name="Int. J. Syst. Evol. Microbiol.">
        <title>The Global Catalogue of Microorganisms (GCM) 10K type strain sequencing project: providing services to taxonomists for standard genome sequencing and annotation.</title>
        <authorList>
            <consortium name="The Broad Institute Genomics Platform"/>
            <consortium name="The Broad Institute Genome Sequencing Center for Infectious Disease"/>
            <person name="Wu L."/>
            <person name="Ma J."/>
        </authorList>
    </citation>
    <scope>NUCLEOTIDE SEQUENCE [LARGE SCALE GENOMIC DNA]</scope>
    <source>
        <strain evidence="6">CGMCC 4.7237</strain>
    </source>
</reference>
<keyword evidence="1" id="KW-0175">Coiled coil</keyword>
<keyword evidence="3" id="KW-1133">Transmembrane helix</keyword>
<feature type="compositionally biased region" description="Low complexity" evidence="2">
    <location>
        <begin position="46"/>
        <end position="71"/>
    </location>
</feature>
<feature type="compositionally biased region" description="Gly residues" evidence="2">
    <location>
        <begin position="72"/>
        <end position="81"/>
    </location>
</feature>
<feature type="transmembrane region" description="Helical" evidence="3">
    <location>
        <begin position="288"/>
        <end position="310"/>
    </location>
</feature>
<organism evidence="5 6">
    <name type="scientific">Streptomyces polygonati</name>
    <dbReference type="NCBI Taxonomy" id="1617087"/>
    <lineage>
        <taxon>Bacteria</taxon>
        <taxon>Bacillati</taxon>
        <taxon>Actinomycetota</taxon>
        <taxon>Actinomycetes</taxon>
        <taxon>Kitasatosporales</taxon>
        <taxon>Streptomycetaceae</taxon>
        <taxon>Streptomyces</taxon>
    </lineage>
</organism>
<dbReference type="InterPro" id="IPR025645">
    <property type="entry name" value="DUF4349"/>
</dbReference>
<feature type="compositionally biased region" description="Basic residues" evidence="2">
    <location>
        <begin position="15"/>
        <end position="24"/>
    </location>
</feature>
<sequence>MSEFSGSPALPAGRRDHRRRRRGRPAAVCAVLLAAALTVAGCGASDHADSSAGSAAKAPAAARDDAGTTAAGPGGAPGTGTGASTAGPGTVPASPAYLARTADLSVRTPHVERQLDRARSYVAEAGGYAGDETTSVDAAGRTSSTVQLRVPPAGYDRVLTELAGLGTLTARTVRVEDVTGQVVDVGSRIKSQQASLVRLRALMDRAQQLSAIVSLESELTTRESDLEALEAQQASLRSQTALATVTLRLSEPQPRPAPPERARHDGFWGSVGHALGNGWHAFFVTLRVALVVLSAALPFLAVLGLGWFGYRVVRRRRPGPLTRPSLRPPGGGPDRAGEHAETPLAFPLPRHPAESGRERVPQPEEPPADE</sequence>
<evidence type="ECO:0000256" key="2">
    <source>
        <dbReference type="SAM" id="MobiDB-lite"/>
    </source>
</evidence>
<name>A0ABV8HVE4_9ACTN</name>
<gene>
    <name evidence="5" type="ORF">ACFO3J_26120</name>
</gene>
<feature type="coiled-coil region" evidence="1">
    <location>
        <begin position="189"/>
        <end position="232"/>
    </location>
</feature>
<keyword evidence="3" id="KW-0812">Transmembrane</keyword>
<evidence type="ECO:0000313" key="6">
    <source>
        <dbReference type="Proteomes" id="UP001595765"/>
    </source>
</evidence>
<proteinExistence type="predicted"/>
<dbReference type="Proteomes" id="UP001595765">
    <property type="component" value="Unassembled WGS sequence"/>
</dbReference>
<evidence type="ECO:0000313" key="5">
    <source>
        <dbReference type="EMBL" id="MFC4034918.1"/>
    </source>
</evidence>
<keyword evidence="3" id="KW-0472">Membrane</keyword>
<evidence type="ECO:0000256" key="3">
    <source>
        <dbReference type="SAM" id="Phobius"/>
    </source>
</evidence>
<dbReference type="Pfam" id="PF14257">
    <property type="entry name" value="DUF4349"/>
    <property type="match status" value="1"/>
</dbReference>
<feature type="compositionally biased region" description="Basic and acidic residues" evidence="2">
    <location>
        <begin position="351"/>
        <end position="362"/>
    </location>
</feature>
<keyword evidence="6" id="KW-1185">Reference proteome</keyword>
<feature type="domain" description="DUF4349" evidence="4">
    <location>
        <begin position="98"/>
        <end position="310"/>
    </location>
</feature>
<comment type="caution">
    <text evidence="5">The sequence shown here is derived from an EMBL/GenBank/DDBJ whole genome shotgun (WGS) entry which is preliminary data.</text>
</comment>
<feature type="region of interest" description="Disordered" evidence="2">
    <location>
        <begin position="46"/>
        <end position="94"/>
    </location>
</feature>
<dbReference type="EMBL" id="JBHSBB010000019">
    <property type="protein sequence ID" value="MFC4034918.1"/>
    <property type="molecule type" value="Genomic_DNA"/>
</dbReference>
<feature type="region of interest" description="Disordered" evidence="2">
    <location>
        <begin position="318"/>
        <end position="370"/>
    </location>
</feature>
<protein>
    <submittedName>
        <fullName evidence="5">DUF4349 domain-containing protein</fullName>
    </submittedName>
</protein>
<feature type="region of interest" description="Disordered" evidence="2">
    <location>
        <begin position="1"/>
        <end position="25"/>
    </location>
</feature>